<feature type="region of interest" description="Disordered" evidence="4">
    <location>
        <begin position="189"/>
        <end position="210"/>
    </location>
</feature>
<dbReference type="SMART" id="SM00248">
    <property type="entry name" value="ANK"/>
    <property type="match status" value="4"/>
</dbReference>
<dbReference type="PROSITE" id="PS50297">
    <property type="entry name" value="ANK_REP_REGION"/>
    <property type="match status" value="2"/>
</dbReference>
<evidence type="ECO:0000313" key="6">
    <source>
        <dbReference type="Proteomes" id="UP000316759"/>
    </source>
</evidence>
<dbReference type="SUPFAM" id="SSF48403">
    <property type="entry name" value="Ankyrin repeat"/>
    <property type="match status" value="1"/>
</dbReference>
<dbReference type="Gene3D" id="1.25.40.20">
    <property type="entry name" value="Ankyrin repeat-containing domain"/>
    <property type="match status" value="2"/>
</dbReference>
<proteinExistence type="predicted"/>
<dbReference type="InterPro" id="IPR002110">
    <property type="entry name" value="Ankyrin_rpt"/>
</dbReference>
<dbReference type="EMBL" id="SUNJ01004849">
    <property type="protein sequence ID" value="TPP64124.1"/>
    <property type="molecule type" value="Genomic_DNA"/>
</dbReference>
<keyword evidence="2 3" id="KW-0040">ANK repeat</keyword>
<comment type="caution">
    <text evidence="5">The sequence shown here is derived from an EMBL/GenBank/DDBJ whole genome shotgun (WGS) entry which is preliminary data.</text>
</comment>
<evidence type="ECO:0000256" key="4">
    <source>
        <dbReference type="SAM" id="MobiDB-lite"/>
    </source>
</evidence>
<dbReference type="InterPro" id="IPR050776">
    <property type="entry name" value="Ank_Repeat/CDKN_Inhibitor"/>
</dbReference>
<sequence>MQYELLRVDSPLHYYCMTGDAHTTLKLLNTGDDELFAMDDLHCWTPAHWAANYGRTECLRLLKSHDATSTPSFRSMALPLHIAAERGHVDCVRLLLDGNCKINTQVSLIATLYLAQDYQGDTPLHKAARGGHLLCIQALVSAGARADIKNFSSRTPSEIAALAGHFEISTALNEVARINRVQAVHMDTSSVDSHERFPNPRKRSSRGVDEVLDKRRKFTDPVLQLATDMVGQSGPIGQNNLQTSVMEHAACMRMADSYADHYANYMNMDQFVRQC</sequence>
<reference evidence="5 6" key="1">
    <citation type="submission" date="2019-04" db="EMBL/GenBank/DDBJ databases">
        <title>Annotation for the trematode Fasciola gigantica.</title>
        <authorList>
            <person name="Choi Y.-J."/>
        </authorList>
    </citation>
    <scope>NUCLEOTIDE SEQUENCE [LARGE SCALE GENOMIC DNA]</scope>
    <source>
        <strain evidence="5">Uganda_cow_1</strain>
    </source>
</reference>
<organism evidence="5 6">
    <name type="scientific">Fasciola gigantica</name>
    <name type="common">Giant liver fluke</name>
    <dbReference type="NCBI Taxonomy" id="46835"/>
    <lineage>
        <taxon>Eukaryota</taxon>
        <taxon>Metazoa</taxon>
        <taxon>Spiralia</taxon>
        <taxon>Lophotrochozoa</taxon>
        <taxon>Platyhelminthes</taxon>
        <taxon>Trematoda</taxon>
        <taxon>Digenea</taxon>
        <taxon>Plagiorchiida</taxon>
        <taxon>Echinostomata</taxon>
        <taxon>Echinostomatoidea</taxon>
        <taxon>Fasciolidae</taxon>
        <taxon>Fasciola</taxon>
    </lineage>
</organism>
<name>A0A504YRW7_FASGI</name>
<feature type="repeat" description="ANK" evidence="3">
    <location>
        <begin position="119"/>
        <end position="151"/>
    </location>
</feature>
<dbReference type="Proteomes" id="UP000316759">
    <property type="component" value="Unassembled WGS sequence"/>
</dbReference>
<dbReference type="PROSITE" id="PS50088">
    <property type="entry name" value="ANK_REPEAT"/>
    <property type="match status" value="2"/>
</dbReference>
<protein>
    <submittedName>
        <fullName evidence="5">Ankyrin repeat domain containing protein 10</fullName>
    </submittedName>
</protein>
<feature type="repeat" description="ANK" evidence="3">
    <location>
        <begin position="75"/>
        <end position="107"/>
    </location>
</feature>
<dbReference type="OrthoDB" id="5402602at2759"/>
<accession>A0A504YRW7</accession>
<evidence type="ECO:0000313" key="5">
    <source>
        <dbReference type="EMBL" id="TPP64124.1"/>
    </source>
</evidence>
<dbReference type="PANTHER" id="PTHR24201">
    <property type="entry name" value="ANK_REP_REGION DOMAIN-CONTAINING PROTEIN"/>
    <property type="match status" value="1"/>
</dbReference>
<dbReference type="AlphaFoldDB" id="A0A504YRW7"/>
<dbReference type="STRING" id="46835.A0A504YRW7"/>
<keyword evidence="6" id="KW-1185">Reference proteome</keyword>
<gene>
    <name evidence="5" type="ORF">FGIG_06811</name>
</gene>
<evidence type="ECO:0000256" key="1">
    <source>
        <dbReference type="ARBA" id="ARBA00022737"/>
    </source>
</evidence>
<evidence type="ECO:0000256" key="3">
    <source>
        <dbReference type="PROSITE-ProRule" id="PRU00023"/>
    </source>
</evidence>
<dbReference type="InterPro" id="IPR036770">
    <property type="entry name" value="Ankyrin_rpt-contain_sf"/>
</dbReference>
<dbReference type="Pfam" id="PF12796">
    <property type="entry name" value="Ank_2"/>
    <property type="match status" value="2"/>
</dbReference>
<evidence type="ECO:0000256" key="2">
    <source>
        <dbReference type="ARBA" id="ARBA00023043"/>
    </source>
</evidence>
<keyword evidence="1" id="KW-0677">Repeat</keyword>